<dbReference type="GO" id="GO:0005615">
    <property type="term" value="C:extracellular space"/>
    <property type="evidence" value="ECO:0007669"/>
    <property type="project" value="TreeGrafter"/>
</dbReference>
<dbReference type="PROSITE" id="PS00233">
    <property type="entry name" value="CHIT_BIND_RR_1"/>
    <property type="match status" value="1"/>
</dbReference>
<comment type="caution">
    <text evidence="5">The sequence shown here is derived from an EMBL/GenBank/DDBJ whole genome shotgun (WGS) entry which is preliminary data.</text>
</comment>
<dbReference type="InterPro" id="IPR031311">
    <property type="entry name" value="CHIT_BIND_RR_consensus"/>
</dbReference>
<name>A0AAE1HSY5_9NEOP</name>
<dbReference type="PROSITE" id="PS51155">
    <property type="entry name" value="CHIT_BIND_RR_2"/>
    <property type="match status" value="1"/>
</dbReference>
<dbReference type="GO" id="GO:0031012">
    <property type="term" value="C:extracellular matrix"/>
    <property type="evidence" value="ECO:0007669"/>
    <property type="project" value="TreeGrafter"/>
</dbReference>
<evidence type="ECO:0000256" key="4">
    <source>
        <dbReference type="SAM" id="MobiDB-lite"/>
    </source>
</evidence>
<dbReference type="PRINTS" id="PR00947">
    <property type="entry name" value="CUTICLE"/>
</dbReference>
<evidence type="ECO:0000313" key="6">
    <source>
        <dbReference type="Proteomes" id="UP001219518"/>
    </source>
</evidence>
<proteinExistence type="predicted"/>
<organism evidence="5 6">
    <name type="scientific">Frankliniella fusca</name>
    <dbReference type="NCBI Taxonomy" id="407009"/>
    <lineage>
        <taxon>Eukaryota</taxon>
        <taxon>Metazoa</taxon>
        <taxon>Ecdysozoa</taxon>
        <taxon>Arthropoda</taxon>
        <taxon>Hexapoda</taxon>
        <taxon>Insecta</taxon>
        <taxon>Pterygota</taxon>
        <taxon>Neoptera</taxon>
        <taxon>Paraneoptera</taxon>
        <taxon>Thysanoptera</taxon>
        <taxon>Terebrantia</taxon>
        <taxon>Thripoidea</taxon>
        <taxon>Thripidae</taxon>
        <taxon>Frankliniella</taxon>
    </lineage>
</organism>
<dbReference type="InterPro" id="IPR000618">
    <property type="entry name" value="Insect_cuticle"/>
</dbReference>
<sequence length="247" mass="25358">MTKNVSDTHGINQQSSGIESVTLREGRNGTKKWASSVLSLGPPSSGHRSSTFVVFAAFVAVARAGVLPAAPLAYAAAPAYAHAPVAYAHAPAIAKAAVAVDTDYDPNPSYNYNYDIHDSLTGDNKNQQESRQGDVVQGSYSLVEPDGSRRTVEYTADPVNGFNAVVHKDAPAVAVKAVAAAPVVTKVATPVAYAAPAAYAHAHAPVAYAAPAAYAAPIAKVAAPVAYSAAPAVAVASYSSPYATYHH</sequence>
<dbReference type="PANTHER" id="PTHR12236:SF94">
    <property type="entry name" value="CCP84AA-RELATED"/>
    <property type="match status" value="1"/>
</dbReference>
<keyword evidence="2" id="KW-0677">Repeat</keyword>
<gene>
    <name evidence="5" type="ORF">KUF71_015214</name>
</gene>
<dbReference type="InterPro" id="IPR051217">
    <property type="entry name" value="Insect_Cuticle_Struc_Prot"/>
</dbReference>
<protein>
    <submittedName>
        <fullName evidence="5">Cuticle protein</fullName>
    </submittedName>
</protein>
<evidence type="ECO:0000313" key="5">
    <source>
        <dbReference type="EMBL" id="KAK3926878.1"/>
    </source>
</evidence>
<keyword evidence="6" id="KW-1185">Reference proteome</keyword>
<dbReference type="AlphaFoldDB" id="A0AAE1HSY5"/>
<evidence type="ECO:0000256" key="3">
    <source>
        <dbReference type="PROSITE-ProRule" id="PRU00497"/>
    </source>
</evidence>
<dbReference type="Proteomes" id="UP001219518">
    <property type="component" value="Unassembled WGS sequence"/>
</dbReference>
<dbReference type="Pfam" id="PF00379">
    <property type="entry name" value="Chitin_bind_4"/>
    <property type="match status" value="1"/>
</dbReference>
<reference evidence="5" key="1">
    <citation type="submission" date="2021-07" db="EMBL/GenBank/DDBJ databases">
        <authorList>
            <person name="Catto M.A."/>
            <person name="Jacobson A."/>
            <person name="Kennedy G."/>
            <person name="Labadie P."/>
            <person name="Hunt B.G."/>
            <person name="Srinivasan R."/>
        </authorList>
    </citation>
    <scope>NUCLEOTIDE SEQUENCE</scope>
    <source>
        <strain evidence="5">PL_HMW_Pooled</strain>
        <tissue evidence="5">Head</tissue>
    </source>
</reference>
<evidence type="ECO:0000256" key="2">
    <source>
        <dbReference type="ARBA" id="ARBA00022737"/>
    </source>
</evidence>
<accession>A0AAE1HSY5</accession>
<keyword evidence="1 3" id="KW-0193">Cuticle</keyword>
<feature type="compositionally biased region" description="Polar residues" evidence="4">
    <location>
        <begin position="1"/>
        <end position="19"/>
    </location>
</feature>
<evidence type="ECO:0000256" key="1">
    <source>
        <dbReference type="ARBA" id="ARBA00022460"/>
    </source>
</evidence>
<feature type="region of interest" description="Disordered" evidence="4">
    <location>
        <begin position="1"/>
        <end position="25"/>
    </location>
</feature>
<dbReference type="GO" id="GO:0042302">
    <property type="term" value="F:structural constituent of cuticle"/>
    <property type="evidence" value="ECO:0007669"/>
    <property type="project" value="UniProtKB-UniRule"/>
</dbReference>
<dbReference type="PANTHER" id="PTHR12236">
    <property type="entry name" value="STRUCTURAL CONTITUENT OF CUTICLE"/>
    <property type="match status" value="1"/>
</dbReference>
<reference evidence="5" key="2">
    <citation type="journal article" date="2023" name="BMC Genomics">
        <title>Pest status, molecular evolution, and epigenetic factors derived from the genome assembly of Frankliniella fusca, a thysanopteran phytovirus vector.</title>
        <authorList>
            <person name="Catto M.A."/>
            <person name="Labadie P.E."/>
            <person name="Jacobson A.L."/>
            <person name="Kennedy G.G."/>
            <person name="Srinivasan R."/>
            <person name="Hunt B.G."/>
        </authorList>
    </citation>
    <scope>NUCLEOTIDE SEQUENCE</scope>
    <source>
        <strain evidence="5">PL_HMW_Pooled</strain>
    </source>
</reference>
<dbReference type="EMBL" id="JAHWGI010001270">
    <property type="protein sequence ID" value="KAK3926878.1"/>
    <property type="molecule type" value="Genomic_DNA"/>
</dbReference>